<organism evidence="2 3">
    <name type="scientific">Methylobacterium ajmalii</name>
    <dbReference type="NCBI Taxonomy" id="2738439"/>
    <lineage>
        <taxon>Bacteria</taxon>
        <taxon>Pseudomonadati</taxon>
        <taxon>Pseudomonadota</taxon>
        <taxon>Alphaproteobacteria</taxon>
        <taxon>Hyphomicrobiales</taxon>
        <taxon>Methylobacteriaceae</taxon>
        <taxon>Methylobacterium</taxon>
    </lineage>
</organism>
<proteinExistence type="predicted"/>
<reference evidence="2 3" key="1">
    <citation type="journal article" date="2023" name="PLoS ONE">
        <title>Complete genome assembly of Hawai'i environmental nontuberculous mycobacteria reveals unexpected co-isolation with methylobacteria.</title>
        <authorList>
            <person name="Hendrix J."/>
            <person name="Epperson L.E."/>
            <person name="Tong E.I."/>
            <person name="Chan Y.L."/>
            <person name="Hasan N.A."/>
            <person name="Dawrs S.N."/>
            <person name="Norton G.J."/>
            <person name="Virdi R."/>
            <person name="Crooks J.L."/>
            <person name="Chan E.D."/>
            <person name="Honda J.R."/>
            <person name="Strong M."/>
        </authorList>
    </citation>
    <scope>NUCLEOTIDE SEQUENCE [LARGE SCALE GENOMIC DNA]</scope>
    <source>
        <strain evidence="2 3">NJH_HI04-1</strain>
    </source>
</reference>
<evidence type="ECO:0000313" key="3">
    <source>
        <dbReference type="Proteomes" id="UP001407347"/>
    </source>
</evidence>
<dbReference type="Pfam" id="PF07007">
    <property type="entry name" value="LprI"/>
    <property type="match status" value="1"/>
</dbReference>
<dbReference type="RefSeq" id="WP_167543997.1">
    <property type="nucleotide sequence ID" value="NZ_JAQYXP010000004.1"/>
</dbReference>
<name>A0ABV0A3U1_9HYPH</name>
<dbReference type="InterPro" id="IPR009739">
    <property type="entry name" value="LprI-like_N"/>
</dbReference>
<accession>A0ABV0A3U1</accession>
<dbReference type="EMBL" id="JAQYXP010000004">
    <property type="protein sequence ID" value="MEN3237800.1"/>
    <property type="molecule type" value="Genomic_DNA"/>
</dbReference>
<sequence length="113" mass="13003">MNKYYSDNQDCYTRAANLSEQTECAKNTVTKLNQYMDSFLTGWYPNLMAGPRGNEVYNQLVETQNLWIQYRRDLCNFAADAKGKGDKNLAAFHGLHCVISVTIARMRELNPIR</sequence>
<keyword evidence="3" id="KW-1185">Reference proteome</keyword>
<feature type="domain" description="Lysozyme inhibitor LprI-like N-terminal" evidence="1">
    <location>
        <begin position="21"/>
        <end position="109"/>
    </location>
</feature>
<comment type="caution">
    <text evidence="2">The sequence shown here is derived from an EMBL/GenBank/DDBJ whole genome shotgun (WGS) entry which is preliminary data.</text>
</comment>
<evidence type="ECO:0000259" key="1">
    <source>
        <dbReference type="Pfam" id="PF07007"/>
    </source>
</evidence>
<dbReference type="Proteomes" id="UP001407347">
    <property type="component" value="Unassembled WGS sequence"/>
</dbReference>
<evidence type="ECO:0000313" key="2">
    <source>
        <dbReference type="EMBL" id="MEN3237800.1"/>
    </source>
</evidence>
<gene>
    <name evidence="2" type="ORF">PUR29_30375</name>
</gene>
<dbReference type="Gene3D" id="1.20.1270.180">
    <property type="match status" value="1"/>
</dbReference>
<protein>
    <submittedName>
        <fullName evidence="2">Lysozyme inhibitor LprI family protein</fullName>
    </submittedName>
</protein>